<dbReference type="PROSITE" id="PS51462">
    <property type="entry name" value="NUDIX"/>
    <property type="match status" value="1"/>
</dbReference>
<organism evidence="5 6">
    <name type="scientific">Seminavis robusta</name>
    <dbReference type="NCBI Taxonomy" id="568900"/>
    <lineage>
        <taxon>Eukaryota</taxon>
        <taxon>Sar</taxon>
        <taxon>Stramenopiles</taxon>
        <taxon>Ochrophyta</taxon>
        <taxon>Bacillariophyta</taxon>
        <taxon>Bacillariophyceae</taxon>
        <taxon>Bacillariophycidae</taxon>
        <taxon>Naviculales</taxon>
        <taxon>Naviculaceae</taxon>
        <taxon>Seminavis</taxon>
    </lineage>
</organism>
<evidence type="ECO:0000256" key="2">
    <source>
        <dbReference type="ARBA" id="ARBA00022801"/>
    </source>
</evidence>
<dbReference type="GO" id="GO:0035529">
    <property type="term" value="F:NADH pyrophosphatase activity"/>
    <property type="evidence" value="ECO:0007669"/>
    <property type="project" value="TreeGrafter"/>
</dbReference>
<dbReference type="PROSITE" id="PS00893">
    <property type="entry name" value="NUDIX_BOX"/>
    <property type="match status" value="1"/>
</dbReference>
<dbReference type="InterPro" id="IPR040618">
    <property type="entry name" value="Pre-Nudix"/>
</dbReference>
<dbReference type="InterPro" id="IPR020084">
    <property type="entry name" value="NUDIX_hydrolase_CS"/>
</dbReference>
<feature type="domain" description="Nudix hydrolase" evidence="4">
    <location>
        <begin position="246"/>
        <end position="392"/>
    </location>
</feature>
<keyword evidence="3" id="KW-0812">Transmembrane</keyword>
<dbReference type="EMBL" id="CAICTM010000232">
    <property type="protein sequence ID" value="CAB9505492.1"/>
    <property type="molecule type" value="Genomic_DNA"/>
</dbReference>
<dbReference type="OrthoDB" id="447842at2759"/>
<accession>A0A9N8DMR1</accession>
<keyword evidence="3" id="KW-0472">Membrane</keyword>
<dbReference type="GO" id="GO:0051287">
    <property type="term" value="F:NAD binding"/>
    <property type="evidence" value="ECO:0007669"/>
    <property type="project" value="TreeGrafter"/>
</dbReference>
<dbReference type="PANTHER" id="PTHR13994">
    <property type="entry name" value="NUDIX HYDROLASE RELATED"/>
    <property type="match status" value="1"/>
</dbReference>
<name>A0A9N8DMR1_9STRA</name>
<dbReference type="InterPro" id="IPR015797">
    <property type="entry name" value="NUDIX_hydrolase-like_dom_sf"/>
</dbReference>
<evidence type="ECO:0000313" key="6">
    <source>
        <dbReference type="Proteomes" id="UP001153069"/>
    </source>
</evidence>
<gene>
    <name evidence="5" type="ORF">SEMRO_233_G094100.1</name>
</gene>
<dbReference type="Pfam" id="PF00293">
    <property type="entry name" value="NUDIX"/>
    <property type="match status" value="1"/>
</dbReference>
<dbReference type="AlphaFoldDB" id="A0A9N8DMR1"/>
<sequence length="429" mass="47464">MLHARQVGFLFLISIVSILKLASYPMVNAFRTVSGFCGRRTGSRFYSSSNRIRAETSVCRRHAASVAVIAAVSSATALAAQGDGHDWRLHGSRNLTTAFCEETTLETDTTDAVFPETLLKYDHYNGVIVHLDWILQHPNKTEEASLDEESERQQIFQKWTSNPQEFEQVLETSLRKWRAEGRKGIWVHLPRSMASVVPACIKLGFDFHSCQTHNRINAGSETGSTSLILSQWLPTDVKSRLPLGPYFQAGVGCVVLHPKDSSKMLVVQEITGPAAARKLWKMPTGLIDPGEDIGEAALRELEEETGLKGATCEGILAFRQAHGASAGRAASDFFFVCLLSIPSTDDDANQLDNLKPQEHEIKDIQWMSVQKYADQDVWQASPTYKKLNQAILDAVENQKQGKPASSLIASEQLTVGFMPGLNTLYKSKL</sequence>
<protein>
    <submittedName>
        <fullName evidence="5">Nudix hydrolase</fullName>
    </submittedName>
</protein>
<keyword evidence="6" id="KW-1185">Reference proteome</keyword>
<dbReference type="InterPro" id="IPR000086">
    <property type="entry name" value="NUDIX_hydrolase_dom"/>
</dbReference>
<dbReference type="Gene3D" id="3.40.630.30">
    <property type="match status" value="1"/>
</dbReference>
<dbReference type="Gene3D" id="3.90.79.10">
    <property type="entry name" value="Nucleoside Triphosphate Pyrophosphohydrolase"/>
    <property type="match status" value="1"/>
</dbReference>
<comment type="similarity">
    <text evidence="1">Belongs to the Nudix hydrolase family.</text>
</comment>
<dbReference type="GO" id="GO:0047631">
    <property type="term" value="F:ADP-ribose diphosphatase activity"/>
    <property type="evidence" value="ECO:0007669"/>
    <property type="project" value="TreeGrafter"/>
</dbReference>
<keyword evidence="2 5" id="KW-0378">Hydrolase</keyword>
<evidence type="ECO:0000256" key="3">
    <source>
        <dbReference type="SAM" id="Phobius"/>
    </source>
</evidence>
<proteinExistence type="inferred from homology"/>
<feature type="transmembrane region" description="Helical" evidence="3">
    <location>
        <begin position="7"/>
        <end position="27"/>
    </location>
</feature>
<dbReference type="Proteomes" id="UP001153069">
    <property type="component" value="Unassembled WGS sequence"/>
</dbReference>
<dbReference type="PANTHER" id="PTHR13994:SF13">
    <property type="entry name" value="FI03680P"/>
    <property type="match status" value="1"/>
</dbReference>
<evidence type="ECO:0000259" key="4">
    <source>
        <dbReference type="PROSITE" id="PS51462"/>
    </source>
</evidence>
<evidence type="ECO:0000256" key="1">
    <source>
        <dbReference type="ARBA" id="ARBA00005582"/>
    </source>
</evidence>
<evidence type="ECO:0000313" key="5">
    <source>
        <dbReference type="EMBL" id="CAB9505492.1"/>
    </source>
</evidence>
<dbReference type="PRINTS" id="PR00502">
    <property type="entry name" value="NUDIXFAMILY"/>
</dbReference>
<dbReference type="InterPro" id="IPR020476">
    <property type="entry name" value="Nudix_hydrolase"/>
</dbReference>
<dbReference type="SUPFAM" id="SSF55811">
    <property type="entry name" value="Nudix"/>
    <property type="match status" value="1"/>
</dbReference>
<keyword evidence="3" id="KW-1133">Transmembrane helix</keyword>
<dbReference type="Pfam" id="PF18290">
    <property type="entry name" value="Nudix_hydro"/>
    <property type="match status" value="1"/>
</dbReference>
<comment type="caution">
    <text evidence="5">The sequence shown here is derived from an EMBL/GenBank/DDBJ whole genome shotgun (WGS) entry which is preliminary data.</text>
</comment>
<reference evidence="5" key="1">
    <citation type="submission" date="2020-06" db="EMBL/GenBank/DDBJ databases">
        <authorList>
            <consortium name="Plant Systems Biology data submission"/>
        </authorList>
    </citation>
    <scope>NUCLEOTIDE SEQUENCE</scope>
    <source>
        <strain evidence="5">D6</strain>
    </source>
</reference>
<dbReference type="InterPro" id="IPR003293">
    <property type="entry name" value="Nudix_hydrolase6-like"/>
</dbReference>